<dbReference type="InterPro" id="IPR027417">
    <property type="entry name" value="P-loop_NTPase"/>
</dbReference>
<accession>A0AAX3JMY3</accession>
<evidence type="ECO:0000313" key="2">
    <source>
        <dbReference type="EMBL" id="WAZ72281.1"/>
    </source>
</evidence>
<sequence length="59" mass="6710">MDRKKSKIIIITSIKSGIGKSINCLAFAFLLSRIKNLIIDMDIQVSATSYYQKKYIRAV</sequence>
<dbReference type="Gene3D" id="3.40.50.300">
    <property type="entry name" value="P-loop containing nucleotide triphosphate hydrolases"/>
    <property type="match status" value="1"/>
</dbReference>
<dbReference type="Proteomes" id="UP001164513">
    <property type="component" value="Plasmid pZSt-lp92"/>
</dbReference>
<feature type="domain" description="CobQ/CobB/MinD/ParA nucleotide binding" evidence="1">
    <location>
        <begin position="9"/>
        <end position="53"/>
    </location>
</feature>
<gene>
    <name evidence="2" type="ORF">O5404_04455</name>
</gene>
<organism evidence="2 3">
    <name type="scientific">Borrelia miyamotoi</name>
    <dbReference type="NCBI Taxonomy" id="47466"/>
    <lineage>
        <taxon>Bacteria</taxon>
        <taxon>Pseudomonadati</taxon>
        <taxon>Spirochaetota</taxon>
        <taxon>Spirochaetia</taxon>
        <taxon>Spirochaetales</taxon>
        <taxon>Borreliaceae</taxon>
        <taxon>Borrelia</taxon>
    </lineage>
</organism>
<dbReference type="Pfam" id="PF01656">
    <property type="entry name" value="CbiA"/>
    <property type="match status" value="1"/>
</dbReference>
<dbReference type="RefSeq" id="WP_242450690.1">
    <property type="nucleotide sequence ID" value="NZ_CP044645.1"/>
</dbReference>
<geneLocation type="plasmid" evidence="2 3">
    <name>pZSt-lp92</name>
</geneLocation>
<reference evidence="2" key="1">
    <citation type="submission" date="2022-12" db="EMBL/GenBank/DDBJ databases">
        <title>B. miyamotoi WGS.</title>
        <authorList>
            <person name="Gabriele M."/>
            <person name="Kuleshov K.V."/>
            <person name="Hepner S."/>
            <person name="Hoornstra D."/>
            <person name="Hovius J.W."/>
            <person name="Platonov A.E."/>
            <person name="Fingerle V."/>
            <person name="Strube C."/>
        </authorList>
    </citation>
    <scope>NUCLEOTIDE SEQUENCE</scope>
    <source>
        <strain evidence="2">ZStruIII14-9</strain>
        <plasmid evidence="2">pZSt-lp92</plasmid>
    </source>
</reference>
<dbReference type="AlphaFoldDB" id="A0AAX3JMY3"/>
<proteinExistence type="predicted"/>
<protein>
    <recommendedName>
        <fullName evidence="1">CobQ/CobB/MinD/ParA nucleotide binding domain-containing protein</fullName>
    </recommendedName>
</protein>
<evidence type="ECO:0000259" key="1">
    <source>
        <dbReference type="Pfam" id="PF01656"/>
    </source>
</evidence>
<dbReference type="SUPFAM" id="SSF52540">
    <property type="entry name" value="P-loop containing nucleoside triphosphate hydrolases"/>
    <property type="match status" value="1"/>
</dbReference>
<dbReference type="InterPro" id="IPR002586">
    <property type="entry name" value="CobQ/CobB/MinD/ParA_Nub-bd_dom"/>
</dbReference>
<keyword evidence="2" id="KW-0614">Plasmid</keyword>
<name>A0AAX3JMY3_9SPIR</name>
<evidence type="ECO:0000313" key="3">
    <source>
        <dbReference type="Proteomes" id="UP001164513"/>
    </source>
</evidence>
<dbReference type="EMBL" id="CP114721">
    <property type="protein sequence ID" value="WAZ72281.1"/>
    <property type="molecule type" value="Genomic_DNA"/>
</dbReference>